<dbReference type="EMBL" id="CZKA01000015">
    <property type="protein sequence ID" value="CUR54876.1"/>
    <property type="molecule type" value="Genomic_DNA"/>
</dbReference>
<proteinExistence type="predicted"/>
<name>A0A2P2BYS6_9ZZZZ</name>
<dbReference type="PANTHER" id="PTHR43674">
    <property type="entry name" value="NITRILASE C965.09-RELATED"/>
    <property type="match status" value="1"/>
</dbReference>
<dbReference type="SUPFAM" id="SSF56317">
    <property type="entry name" value="Carbon-nitrogen hydrolase"/>
    <property type="match status" value="1"/>
</dbReference>
<evidence type="ECO:0000256" key="1">
    <source>
        <dbReference type="ARBA" id="ARBA00022801"/>
    </source>
</evidence>
<organism evidence="3">
    <name type="scientific">metagenome</name>
    <dbReference type="NCBI Taxonomy" id="256318"/>
    <lineage>
        <taxon>unclassified sequences</taxon>
        <taxon>metagenomes</taxon>
    </lineage>
</organism>
<accession>A0A2P2BYS6</accession>
<protein>
    <submittedName>
        <fullName evidence="3">Putative amidohydrolase</fullName>
    </submittedName>
</protein>
<dbReference type="InterPro" id="IPR003010">
    <property type="entry name" value="C-N_Hydrolase"/>
</dbReference>
<dbReference type="Gene3D" id="3.60.110.10">
    <property type="entry name" value="Carbon-nitrogen hydrolase"/>
    <property type="match status" value="1"/>
</dbReference>
<gene>
    <name evidence="3" type="ORF">NOCA2220067</name>
</gene>
<dbReference type="InterPro" id="IPR036526">
    <property type="entry name" value="C-N_Hydrolase_sf"/>
</dbReference>
<reference evidence="3" key="1">
    <citation type="submission" date="2015-08" db="EMBL/GenBank/DDBJ databases">
        <authorList>
            <person name="Babu N.S."/>
            <person name="Beckwith C.J."/>
            <person name="Beseler K.G."/>
            <person name="Brison A."/>
            <person name="Carone J.V."/>
            <person name="Caskin T.P."/>
            <person name="Diamond M."/>
            <person name="Durham M.E."/>
            <person name="Foxe J.M."/>
            <person name="Go M."/>
            <person name="Henderson B.A."/>
            <person name="Jones I.B."/>
            <person name="McGettigan J.A."/>
            <person name="Micheletti S.J."/>
            <person name="Nasrallah M.E."/>
            <person name="Ortiz D."/>
            <person name="Piller C.R."/>
            <person name="Privatt S.R."/>
            <person name="Schneider S.L."/>
            <person name="Sharp S."/>
            <person name="Smith T.C."/>
            <person name="Stanton J.D."/>
            <person name="Ullery H.E."/>
            <person name="Wilson R.J."/>
            <person name="Serrano M.G."/>
            <person name="Buck G."/>
            <person name="Lee V."/>
            <person name="Wang Y."/>
            <person name="Carvalho R."/>
            <person name="Voegtly L."/>
            <person name="Shi R."/>
            <person name="Duckworth R."/>
            <person name="Johnson A."/>
            <person name="Loviza R."/>
            <person name="Walstead R."/>
            <person name="Shah Z."/>
            <person name="Kiflezghi M."/>
            <person name="Wade K."/>
            <person name="Ball S.L."/>
            <person name="Bradley K.W."/>
            <person name="Asai D.J."/>
            <person name="Bowman C.A."/>
            <person name="Russell D.A."/>
            <person name="Pope W.H."/>
            <person name="Jacobs-Sera D."/>
            <person name="Hendrix R.W."/>
            <person name="Hatfull G.F."/>
        </authorList>
    </citation>
    <scope>NUCLEOTIDE SEQUENCE</scope>
</reference>
<dbReference type="Pfam" id="PF00795">
    <property type="entry name" value="CN_hydrolase"/>
    <property type="match status" value="1"/>
</dbReference>
<keyword evidence="1 3" id="KW-0378">Hydrolase</keyword>
<dbReference type="GO" id="GO:0050126">
    <property type="term" value="F:N-carbamoylputrescine amidase activity"/>
    <property type="evidence" value="ECO:0007669"/>
    <property type="project" value="TreeGrafter"/>
</dbReference>
<dbReference type="PANTHER" id="PTHR43674:SF2">
    <property type="entry name" value="BETA-UREIDOPROPIONASE"/>
    <property type="match status" value="1"/>
</dbReference>
<evidence type="ECO:0000313" key="3">
    <source>
        <dbReference type="EMBL" id="CUR54876.1"/>
    </source>
</evidence>
<dbReference type="GO" id="GO:0033388">
    <property type="term" value="P:putrescine biosynthetic process from arginine"/>
    <property type="evidence" value="ECO:0007669"/>
    <property type="project" value="TreeGrafter"/>
</dbReference>
<dbReference type="AlphaFoldDB" id="A0A2P2BYS6"/>
<evidence type="ECO:0000259" key="2">
    <source>
        <dbReference type="PROSITE" id="PS50263"/>
    </source>
</evidence>
<feature type="domain" description="CN hydrolase" evidence="2">
    <location>
        <begin position="2"/>
        <end position="250"/>
    </location>
</feature>
<dbReference type="InterPro" id="IPR050345">
    <property type="entry name" value="Aliph_Amidase/BUP"/>
</dbReference>
<sequence>MTRVAACQLSLQVGHAEVNRARADAAVRAAVAGGAEFVVLPELVSSGYVFRDADEARSLAETVSGPTLTQWRALSDELGIVLVGGFCELGADGHLFNSATLVDRGQVLAVYRKAHLWDTEKLVFTPGDAPPPVVDTTLGRVGVVICYDAEFPEWTRLVGLAGAQILAVPTNWPSSPPAAPRPAGERPMEVVRVQAAASANRMYVVAADRCGTERGVSWVGGSVIVDPDGFPLAGGLATDHAQTLVADVDASQALDKAISPRNDVHQDRRTDLY</sequence>
<dbReference type="PROSITE" id="PS50263">
    <property type="entry name" value="CN_HYDROLASE"/>
    <property type="match status" value="1"/>
</dbReference>